<dbReference type="AlphaFoldDB" id="H5XCE4"/>
<accession>H5XCE4</accession>
<proteinExistence type="predicted"/>
<dbReference type="Pfam" id="PF05991">
    <property type="entry name" value="NYN_YacP"/>
    <property type="match status" value="1"/>
</dbReference>
<evidence type="ECO:0000256" key="1">
    <source>
        <dbReference type="SAM" id="MobiDB-lite"/>
    </source>
</evidence>
<feature type="region of interest" description="Disordered" evidence="1">
    <location>
        <begin position="312"/>
        <end position="336"/>
    </location>
</feature>
<feature type="region of interest" description="Disordered" evidence="1">
    <location>
        <begin position="1"/>
        <end position="53"/>
    </location>
</feature>
<name>H5XCE4_9PSEU</name>
<organism evidence="2 3">
    <name type="scientific">Saccharomonospora cyanea NA-134</name>
    <dbReference type="NCBI Taxonomy" id="882082"/>
    <lineage>
        <taxon>Bacteria</taxon>
        <taxon>Bacillati</taxon>
        <taxon>Actinomycetota</taxon>
        <taxon>Actinomycetes</taxon>
        <taxon>Pseudonocardiales</taxon>
        <taxon>Pseudonocardiaceae</taxon>
        <taxon>Saccharomonospora</taxon>
    </lineage>
</organism>
<dbReference type="RefSeq" id="WP_005454559.1">
    <property type="nucleotide sequence ID" value="NZ_CM001440.1"/>
</dbReference>
<gene>
    <name evidence="2" type="ORF">SaccyDRAFT_1250</name>
</gene>
<dbReference type="HOGENOM" id="CLU_044346_0_0_11"/>
<protein>
    <submittedName>
        <fullName evidence="2">Multidrug resistance efflux pump</fullName>
    </submittedName>
</protein>
<keyword evidence="3" id="KW-1185">Reference proteome</keyword>
<dbReference type="STRING" id="882082.SaccyDRAFT_1250"/>
<sequence length="474" mass="50769">MLSSSAYPEHPEETPSGTLPAGESGEGGAAAVRPTQVEESGTLTEPAEPVDWLGLPEPIRDRVADLAAAALGRLPNDDVPRQLRPVARFAPAKRAKLGGPALLAALRDSTRFRTAVLEWLREHRVDALNPNDDDSVAAAAAAVLLGESSASSRVRLVARNTEESTLRAERDAAVARVRKLEAEVGRLRAELQEAQAAVEQARAEREDELAKLRGRLREQGVVVRKAKDAAAEAVAERERVEAERHAETEALSARLEREQQKAAAERARAERAMAEADAARQSAREARDADEVRLSMLLDTLSGAVDGLRRELSVGSSPRRPADVVRGANTGRRGGRVSEPRVLDTLLALPGVHVIVDGYNITKTGYPELSLAEQRQRLVRQLGALASRTQAEITVVFDGADVTSIPITGPRNVRVLFSDPGVLADDVIRTLVRSEPQGRPLVVATSDQAVVTSVCDSGAHAVPAAVLLTRLGRV</sequence>
<dbReference type="OrthoDB" id="5145920at2"/>
<evidence type="ECO:0000313" key="2">
    <source>
        <dbReference type="EMBL" id="EHR60159.1"/>
    </source>
</evidence>
<dbReference type="InterPro" id="IPR010298">
    <property type="entry name" value="YacP-like"/>
</dbReference>
<evidence type="ECO:0000313" key="3">
    <source>
        <dbReference type="Proteomes" id="UP000002791"/>
    </source>
</evidence>
<dbReference type="eggNOG" id="COG3688">
    <property type="taxonomic scope" value="Bacteria"/>
</dbReference>
<dbReference type="PANTHER" id="PTHR34547:SF1">
    <property type="entry name" value="YACP-LIKE NYN DOMAIN PROTEIN"/>
    <property type="match status" value="1"/>
</dbReference>
<dbReference type="PANTHER" id="PTHR34547">
    <property type="entry name" value="YACP-LIKE NYN DOMAIN PROTEIN"/>
    <property type="match status" value="1"/>
</dbReference>
<feature type="region of interest" description="Disordered" evidence="1">
    <location>
        <begin position="240"/>
        <end position="266"/>
    </location>
</feature>
<dbReference type="Proteomes" id="UP000002791">
    <property type="component" value="Chromosome"/>
</dbReference>
<dbReference type="EMBL" id="CM001440">
    <property type="protein sequence ID" value="EHR60159.1"/>
    <property type="molecule type" value="Genomic_DNA"/>
</dbReference>
<reference evidence="2 3" key="1">
    <citation type="submission" date="2011-11" db="EMBL/GenBank/DDBJ databases">
        <title>The Noncontiguous Finished sequence of Saccharomonospora cyanea NA-134.</title>
        <authorList>
            <consortium name="US DOE Joint Genome Institute"/>
            <person name="Lucas S."/>
            <person name="Han J."/>
            <person name="Lapidus A."/>
            <person name="Cheng J.-F."/>
            <person name="Goodwin L."/>
            <person name="Pitluck S."/>
            <person name="Peters L."/>
            <person name="Ovchinnikova G."/>
            <person name="Lu M."/>
            <person name="Detter J.C."/>
            <person name="Han C."/>
            <person name="Tapia R."/>
            <person name="Land M."/>
            <person name="Hauser L."/>
            <person name="Kyrpides N."/>
            <person name="Ivanova N."/>
            <person name="Pagani I."/>
            <person name="Brambilla E.-M."/>
            <person name="Klenk H.-P."/>
            <person name="Woyke T."/>
        </authorList>
    </citation>
    <scope>NUCLEOTIDE SEQUENCE [LARGE SCALE GENOMIC DNA]</scope>
    <source>
        <strain evidence="2 3">NA-134</strain>
    </source>
</reference>